<sequence>MALEEHTLWQLAMGLEYDRVRVVYGDATATLVSWVQHERHLEENGEVDAAVAAALNELIRAWEYDA</sequence>
<protein>
    <submittedName>
        <fullName evidence="1">Uncharacterized protein</fullName>
    </submittedName>
</protein>
<accession>A0A158KKG0</accession>
<organism evidence="1 2">
    <name type="scientific">Caballeronia terrestris</name>
    <dbReference type="NCBI Taxonomy" id="1226301"/>
    <lineage>
        <taxon>Bacteria</taxon>
        <taxon>Pseudomonadati</taxon>
        <taxon>Pseudomonadota</taxon>
        <taxon>Betaproteobacteria</taxon>
        <taxon>Burkholderiales</taxon>
        <taxon>Burkholderiaceae</taxon>
        <taxon>Caballeronia</taxon>
    </lineage>
</organism>
<evidence type="ECO:0000313" key="2">
    <source>
        <dbReference type="Proteomes" id="UP000054925"/>
    </source>
</evidence>
<gene>
    <name evidence="1" type="ORF">AWB67_05790</name>
</gene>
<dbReference type="SUPFAM" id="SSF47090">
    <property type="entry name" value="PGBD-like"/>
    <property type="match status" value="1"/>
</dbReference>
<proteinExistence type="predicted"/>
<dbReference type="InterPro" id="IPR036365">
    <property type="entry name" value="PGBD-like_sf"/>
</dbReference>
<reference evidence="1" key="1">
    <citation type="submission" date="2016-01" db="EMBL/GenBank/DDBJ databases">
        <authorList>
            <person name="Peeters C."/>
        </authorList>
    </citation>
    <scope>NUCLEOTIDE SEQUENCE [LARGE SCALE GENOMIC DNA]</scope>
    <source>
        <strain evidence="1">LMG 22937</strain>
    </source>
</reference>
<dbReference type="InterPro" id="IPR036366">
    <property type="entry name" value="PGBDSf"/>
</dbReference>
<name>A0A158KKG0_9BURK</name>
<comment type="caution">
    <text evidence="1">The sequence shown here is derived from an EMBL/GenBank/DDBJ whole genome shotgun (WGS) entry which is preliminary data.</text>
</comment>
<dbReference type="AlphaFoldDB" id="A0A158KKG0"/>
<dbReference type="Proteomes" id="UP000054925">
    <property type="component" value="Unassembled WGS sequence"/>
</dbReference>
<keyword evidence="2" id="KW-1185">Reference proteome</keyword>
<evidence type="ECO:0000313" key="1">
    <source>
        <dbReference type="EMBL" id="SAL81233.1"/>
    </source>
</evidence>
<dbReference type="EMBL" id="FCOL02000060">
    <property type="protein sequence ID" value="SAL81233.1"/>
    <property type="molecule type" value="Genomic_DNA"/>
</dbReference>
<dbReference type="Gene3D" id="1.10.101.10">
    <property type="entry name" value="PGBD-like superfamily/PGBD"/>
    <property type="match status" value="1"/>
</dbReference>